<dbReference type="EMBL" id="CP002048">
    <property type="protein sequence ID" value="ADI02246.1"/>
    <property type="molecule type" value="Genomic_DNA"/>
</dbReference>
<dbReference type="eggNOG" id="COG2331">
    <property type="taxonomic scope" value="Bacteria"/>
</dbReference>
<reference evidence="2 3" key="2">
    <citation type="journal article" date="2010" name="Stand. Genomic Sci.">
        <title>Complete genome sequence of Syntrophothermus lipocalidus type strain (TGB-C1).</title>
        <authorList>
            <person name="Djao O.D."/>
            <person name="Zhang X."/>
            <person name="Lucas S."/>
            <person name="Lapidus A."/>
            <person name="Del Rio T.G."/>
            <person name="Nolan M."/>
            <person name="Tice H."/>
            <person name="Cheng J.F."/>
            <person name="Han C."/>
            <person name="Tapia R."/>
            <person name="Goodwin L."/>
            <person name="Pitluck S."/>
            <person name="Liolios K."/>
            <person name="Ivanova N."/>
            <person name="Mavromatis K."/>
            <person name="Mikhailova N."/>
            <person name="Ovchinnikova G."/>
            <person name="Pati A."/>
            <person name="Brambilla E."/>
            <person name="Chen A."/>
            <person name="Palaniappan K."/>
            <person name="Land M."/>
            <person name="Hauser L."/>
            <person name="Chang Y.J."/>
            <person name="Jeffries C.D."/>
            <person name="Rohde M."/>
            <person name="Sikorski J."/>
            <person name="Spring S."/>
            <person name="Goker M."/>
            <person name="Detter J.C."/>
            <person name="Woyke T."/>
            <person name="Bristow J."/>
            <person name="Eisen J.A."/>
            <person name="Markowitz V."/>
            <person name="Hugenholtz P."/>
            <person name="Kyrpides N.C."/>
            <person name="Klenk H.P."/>
        </authorList>
    </citation>
    <scope>NUCLEOTIDE SEQUENCE [LARGE SCALE GENOMIC DNA]</scope>
    <source>
        <strain evidence="3">DSM 12680 / TGB-C1</strain>
    </source>
</reference>
<dbReference type="Pfam" id="PF09723">
    <property type="entry name" value="Zn_ribbon_8"/>
    <property type="match status" value="1"/>
</dbReference>
<organism evidence="2 3">
    <name type="scientific">Syntrophothermus lipocalidus (strain DSM 12680 / TGB-C1)</name>
    <dbReference type="NCBI Taxonomy" id="643648"/>
    <lineage>
        <taxon>Bacteria</taxon>
        <taxon>Bacillati</taxon>
        <taxon>Bacillota</taxon>
        <taxon>Clostridia</taxon>
        <taxon>Eubacteriales</taxon>
        <taxon>Syntrophomonadaceae</taxon>
        <taxon>Syntrophothermus</taxon>
    </lineage>
</organism>
<evidence type="ECO:0000259" key="1">
    <source>
        <dbReference type="SMART" id="SM00834"/>
    </source>
</evidence>
<dbReference type="Proteomes" id="UP000000378">
    <property type="component" value="Chromosome"/>
</dbReference>
<feature type="domain" description="Putative regulatory protein FmdB zinc ribbon" evidence="1">
    <location>
        <begin position="1"/>
        <end position="42"/>
    </location>
</feature>
<dbReference type="HOGENOM" id="CLU_136025_4_1_9"/>
<sequence>MPFFDFKCEECGHEFVKRVSNEEKSSVKCPQCGNTKVKQLLSPFFAPGSRSGGNNFTPSDACGGCGVAGTG</sequence>
<dbReference type="InterPro" id="IPR013429">
    <property type="entry name" value="Regulatory_FmdB_Zinc_ribbon"/>
</dbReference>
<dbReference type="SMART" id="SM00834">
    <property type="entry name" value="CxxC_CXXC_SSSS"/>
    <property type="match status" value="1"/>
</dbReference>
<evidence type="ECO:0000313" key="2">
    <source>
        <dbReference type="EMBL" id="ADI02246.1"/>
    </source>
</evidence>
<protein>
    <submittedName>
        <fullName evidence="2">Regulatory protein, FmdB family</fullName>
    </submittedName>
</protein>
<keyword evidence="3" id="KW-1185">Reference proteome</keyword>
<dbReference type="RefSeq" id="WP_013175648.1">
    <property type="nucleotide sequence ID" value="NC_014220.1"/>
</dbReference>
<dbReference type="OrthoDB" id="9813321at2"/>
<dbReference type="STRING" id="643648.Slip_1483"/>
<dbReference type="Gene3D" id="2.20.28.30">
    <property type="entry name" value="RNA polymerase ii, chain L"/>
    <property type="match status" value="1"/>
</dbReference>
<accession>D7CNG1</accession>
<evidence type="ECO:0000313" key="3">
    <source>
        <dbReference type="Proteomes" id="UP000000378"/>
    </source>
</evidence>
<dbReference type="NCBIfam" id="TIGR02605">
    <property type="entry name" value="CxxC_CxxC_SSSS"/>
    <property type="match status" value="1"/>
</dbReference>
<reference evidence="3" key="1">
    <citation type="journal article" date="2010" name="Stand. Genomic Sci.">
        <title>Complete genome sequence of Syntrophothermus lipocalidus type strain (TGB-C1T).</title>
        <authorList>
            <consortium name="US DOE Joint Genome Institute (JGI-PGF)"/>
            <person name="Djao O."/>
            <person name="Zhang X."/>
            <person name="Lucas S."/>
            <person name="Lapidus A."/>
            <person name="Glavina Del Rio T."/>
            <person name="Nolan M."/>
            <person name="Tice H."/>
            <person name="Cheng J."/>
            <person name="Han C."/>
            <person name="Tapia R."/>
            <person name="Goodwin L."/>
            <person name="Pitluck S."/>
            <person name="Liolios K."/>
            <person name="Ivanova N."/>
            <person name="Mavromatis K."/>
            <person name="Mikhailova N."/>
            <person name="Ovchinnikova G."/>
            <person name="Pati A."/>
            <person name="Brambilla E."/>
            <person name="Chen A."/>
            <person name="Palaniappan K."/>
            <person name="Land M."/>
            <person name="Hauser L."/>
            <person name="Chang Y."/>
            <person name="Jeffries C."/>
            <person name="Rohde M."/>
            <person name="Sikorski J."/>
            <person name="Spring S."/>
            <person name="Goker M."/>
            <person name="Detter J."/>
            <person name="Woyke T."/>
            <person name="Bristow J."/>
            <person name="Eisen J."/>
            <person name="Markowitz V."/>
            <person name="Hugenholtz P."/>
            <person name="Kyrpides N."/>
            <person name="Klenk H."/>
        </authorList>
    </citation>
    <scope>NUCLEOTIDE SEQUENCE [LARGE SCALE GENOMIC DNA]</scope>
    <source>
        <strain evidence="3">DSM 12680 / TGB-C1</strain>
    </source>
</reference>
<dbReference type="KEGG" id="slp:Slip_1483"/>
<proteinExistence type="predicted"/>
<dbReference type="AlphaFoldDB" id="D7CNG1"/>
<name>D7CNG1_SYNLT</name>
<gene>
    <name evidence="2" type="ordered locus">Slip_1483</name>
</gene>